<dbReference type="SMART" id="SM00131">
    <property type="entry name" value="KU"/>
    <property type="match status" value="1"/>
</dbReference>
<dbReference type="Proteomes" id="UP000268014">
    <property type="component" value="Unassembled WGS sequence"/>
</dbReference>
<feature type="domain" description="BPTI/Kunitz inhibitor" evidence="2">
    <location>
        <begin position="46"/>
        <end position="77"/>
    </location>
</feature>
<organism evidence="5">
    <name type="scientific">Haemonchus placei</name>
    <name type="common">Barber's pole worm</name>
    <dbReference type="NCBI Taxonomy" id="6290"/>
    <lineage>
        <taxon>Eukaryota</taxon>
        <taxon>Metazoa</taxon>
        <taxon>Ecdysozoa</taxon>
        <taxon>Nematoda</taxon>
        <taxon>Chromadorea</taxon>
        <taxon>Rhabditida</taxon>
        <taxon>Rhabditina</taxon>
        <taxon>Rhabditomorpha</taxon>
        <taxon>Strongyloidea</taxon>
        <taxon>Trichostrongylidae</taxon>
        <taxon>Haemonchus</taxon>
    </lineage>
</organism>
<dbReference type="OrthoDB" id="4473401at2759"/>
<feature type="signal peptide" evidence="1">
    <location>
        <begin position="1"/>
        <end position="16"/>
    </location>
</feature>
<dbReference type="InterPro" id="IPR002223">
    <property type="entry name" value="Kunitz_BPTI"/>
</dbReference>
<dbReference type="CDD" id="cd00109">
    <property type="entry name" value="Kunitz-type"/>
    <property type="match status" value="1"/>
</dbReference>
<evidence type="ECO:0000256" key="1">
    <source>
        <dbReference type="SAM" id="SignalP"/>
    </source>
</evidence>
<dbReference type="EMBL" id="UZAF01005145">
    <property type="protein sequence ID" value="VDO14905.1"/>
    <property type="molecule type" value="Genomic_DNA"/>
</dbReference>
<evidence type="ECO:0000259" key="2">
    <source>
        <dbReference type="PROSITE" id="PS50279"/>
    </source>
</evidence>
<reference evidence="5" key="1">
    <citation type="submission" date="2017-02" db="UniProtKB">
        <authorList>
            <consortium name="WormBaseParasite"/>
        </authorList>
    </citation>
    <scope>IDENTIFICATION</scope>
</reference>
<dbReference type="PROSITE" id="PS50279">
    <property type="entry name" value="BPTI_KUNITZ_2"/>
    <property type="match status" value="1"/>
</dbReference>
<keyword evidence="4" id="KW-1185">Reference proteome</keyword>
<dbReference type="Pfam" id="PF00014">
    <property type="entry name" value="Kunitz_BPTI"/>
    <property type="match status" value="1"/>
</dbReference>
<gene>
    <name evidence="3" type="ORF">HPLM_LOCUS2467</name>
</gene>
<protein>
    <submittedName>
        <fullName evidence="5">BPTI/Kunitz inhibitor domain-containing protein</fullName>
    </submittedName>
</protein>
<feature type="chain" id="PRO_5043123257" evidence="1">
    <location>
        <begin position="17"/>
        <end position="77"/>
    </location>
</feature>
<proteinExistence type="predicted"/>
<dbReference type="Gene3D" id="4.10.410.10">
    <property type="entry name" value="Pancreatic trypsin inhibitor Kunitz domain"/>
    <property type="match status" value="1"/>
</dbReference>
<sequence>MLFFVVALTWLALCDGDYAPEYSSVAGTSGEFFKILVKRAADNNLCQLPPDTGSCSRQLIRYYYDPKDDECKRFNYS</sequence>
<reference evidence="3 4" key="2">
    <citation type="submission" date="2018-11" db="EMBL/GenBank/DDBJ databases">
        <authorList>
            <consortium name="Pathogen Informatics"/>
        </authorList>
    </citation>
    <scope>NUCLEOTIDE SEQUENCE [LARGE SCALE GENOMIC DNA]</scope>
    <source>
        <strain evidence="3 4">MHpl1</strain>
    </source>
</reference>
<dbReference type="InterPro" id="IPR036880">
    <property type="entry name" value="Kunitz_BPTI_sf"/>
</dbReference>
<dbReference type="GO" id="GO:0004867">
    <property type="term" value="F:serine-type endopeptidase inhibitor activity"/>
    <property type="evidence" value="ECO:0007669"/>
    <property type="project" value="InterPro"/>
</dbReference>
<keyword evidence="1" id="KW-0732">Signal</keyword>
<dbReference type="WBParaSite" id="HPLM_0000247001-mRNA-1">
    <property type="protein sequence ID" value="HPLM_0000247001-mRNA-1"/>
    <property type="gene ID" value="HPLM_0000247001"/>
</dbReference>
<dbReference type="AlphaFoldDB" id="A0A0N4VYU9"/>
<evidence type="ECO:0000313" key="5">
    <source>
        <dbReference type="WBParaSite" id="HPLM_0000247001-mRNA-1"/>
    </source>
</evidence>
<accession>A0A0N4VYU9</accession>
<evidence type="ECO:0000313" key="3">
    <source>
        <dbReference type="EMBL" id="VDO14905.1"/>
    </source>
</evidence>
<name>A0A0N4VYU9_HAEPC</name>
<dbReference type="SUPFAM" id="SSF57362">
    <property type="entry name" value="BPTI-like"/>
    <property type="match status" value="1"/>
</dbReference>
<evidence type="ECO:0000313" key="4">
    <source>
        <dbReference type="Proteomes" id="UP000268014"/>
    </source>
</evidence>